<evidence type="ECO:0000256" key="1">
    <source>
        <dbReference type="SAM" id="Phobius"/>
    </source>
</evidence>
<proteinExistence type="predicted"/>
<name>A0ABQ6VBJ0_9CORY</name>
<dbReference type="PANTHER" id="PTHR36974">
    <property type="entry name" value="MEMBRANE PROTEIN-RELATED"/>
    <property type="match status" value="1"/>
</dbReference>
<evidence type="ECO:0008006" key="4">
    <source>
        <dbReference type="Google" id="ProtNLM"/>
    </source>
</evidence>
<protein>
    <recommendedName>
        <fullName evidence="4">DoxX family protein</fullName>
    </recommendedName>
</protein>
<evidence type="ECO:0000313" key="2">
    <source>
        <dbReference type="EMBL" id="KAB3519131.1"/>
    </source>
</evidence>
<comment type="caution">
    <text evidence="2">The sequence shown here is derived from an EMBL/GenBank/DDBJ whole genome shotgun (WGS) entry which is preliminary data.</text>
</comment>
<evidence type="ECO:0000313" key="3">
    <source>
        <dbReference type="Proteomes" id="UP000436181"/>
    </source>
</evidence>
<dbReference type="Proteomes" id="UP000436181">
    <property type="component" value="Unassembled WGS sequence"/>
</dbReference>
<feature type="transmembrane region" description="Helical" evidence="1">
    <location>
        <begin position="86"/>
        <end position="104"/>
    </location>
</feature>
<keyword evidence="1" id="KW-0812">Transmembrane</keyword>
<keyword evidence="3" id="KW-1185">Reference proteome</keyword>
<organism evidence="2 3">
    <name type="scientific">Corynebacterium zhongnanshanii</name>
    <dbReference type="NCBI Taxonomy" id="2768834"/>
    <lineage>
        <taxon>Bacteria</taxon>
        <taxon>Bacillati</taxon>
        <taxon>Actinomycetota</taxon>
        <taxon>Actinomycetes</taxon>
        <taxon>Mycobacteriales</taxon>
        <taxon>Corynebacteriaceae</taxon>
        <taxon>Corynebacterium</taxon>
    </lineage>
</organism>
<feature type="transmembrane region" description="Helical" evidence="1">
    <location>
        <begin position="20"/>
        <end position="38"/>
    </location>
</feature>
<dbReference type="RefSeq" id="WP_151844786.1">
    <property type="nucleotide sequence ID" value="NZ_WBZJ01000004.1"/>
</dbReference>
<dbReference type="PANTHER" id="PTHR36974:SF1">
    <property type="entry name" value="DOXX FAMILY MEMBRANE PROTEIN"/>
    <property type="match status" value="1"/>
</dbReference>
<reference evidence="2 3" key="1">
    <citation type="submission" date="2019-10" db="EMBL/GenBank/DDBJ databases">
        <title>Corynebacterium sp novel species isolated from the respiratory tract of Marmot.</title>
        <authorList>
            <person name="Zhang G."/>
        </authorList>
    </citation>
    <scope>NUCLEOTIDE SEQUENCE [LARGE SCALE GENOMIC DNA]</scope>
    <source>
        <strain evidence="2 3">336</strain>
    </source>
</reference>
<dbReference type="EMBL" id="WBZJ01000004">
    <property type="protein sequence ID" value="KAB3519131.1"/>
    <property type="molecule type" value="Genomic_DNA"/>
</dbReference>
<accession>A0ABQ6VBJ0</accession>
<sequence>MNKRTLTSRNTSTLDRSDIARVAVWSSVFLGAGVLHFVKPKPFDSLVPAQLPGTRRDWTLASGVMEIGLGASILTTATVPSLRSTLHTVVGPATAIFLAGVWPGNIKMMVDYLTTSNPKIGTTAKAIAVARVPMQIPMMRSVLRLGSTAN</sequence>
<keyword evidence="1" id="KW-0472">Membrane</keyword>
<keyword evidence="1" id="KW-1133">Transmembrane helix</keyword>
<gene>
    <name evidence="2" type="ORF">F8377_08965</name>
</gene>